<evidence type="ECO:0000256" key="1">
    <source>
        <dbReference type="ARBA" id="ARBA00022737"/>
    </source>
</evidence>
<keyword evidence="4" id="KW-0732">Signal</keyword>
<dbReference type="EMBL" id="CADCTY010000015">
    <property type="protein sequence ID" value="CAA9296083.1"/>
    <property type="molecule type" value="Genomic_DNA"/>
</dbReference>
<proteinExistence type="predicted"/>
<dbReference type="PANTHER" id="PTHR44186">
    <property type="match status" value="1"/>
</dbReference>
<dbReference type="Gene3D" id="1.25.40.10">
    <property type="entry name" value="Tetratricopeptide repeat domain"/>
    <property type="match status" value="2"/>
</dbReference>
<feature type="chain" id="PRO_5026963063" evidence="4">
    <location>
        <begin position="24"/>
        <end position="225"/>
    </location>
</feature>
<accession>A0A6J4K5P9</accession>
<evidence type="ECO:0000313" key="5">
    <source>
        <dbReference type="EMBL" id="CAA9296083.1"/>
    </source>
</evidence>
<protein>
    <submittedName>
        <fullName evidence="5">Uncharacterized protein</fullName>
    </submittedName>
</protein>
<dbReference type="Pfam" id="PF13432">
    <property type="entry name" value="TPR_16"/>
    <property type="match status" value="2"/>
</dbReference>
<feature type="signal peptide" evidence="4">
    <location>
        <begin position="1"/>
        <end position="23"/>
    </location>
</feature>
<evidence type="ECO:0000256" key="4">
    <source>
        <dbReference type="SAM" id="SignalP"/>
    </source>
</evidence>
<dbReference type="AlphaFoldDB" id="A0A6J4K5P9"/>
<dbReference type="PANTHER" id="PTHR44186:SF1">
    <property type="entry name" value="BARDET-BIEDL SYNDROME 4 PROTEIN"/>
    <property type="match status" value="1"/>
</dbReference>
<keyword evidence="1" id="KW-0677">Repeat</keyword>
<dbReference type="SMART" id="SM00028">
    <property type="entry name" value="TPR"/>
    <property type="match status" value="5"/>
</dbReference>
<keyword evidence="2 3" id="KW-0802">TPR repeat</keyword>
<dbReference type="InterPro" id="IPR011990">
    <property type="entry name" value="TPR-like_helical_dom_sf"/>
</dbReference>
<dbReference type="InterPro" id="IPR019734">
    <property type="entry name" value="TPR_rpt"/>
</dbReference>
<dbReference type="PROSITE" id="PS50005">
    <property type="entry name" value="TPR"/>
    <property type="match status" value="2"/>
</dbReference>
<organism evidence="5">
    <name type="scientific">uncultured Leptolyngbya sp</name>
    <dbReference type="NCBI Taxonomy" id="332963"/>
    <lineage>
        <taxon>Bacteria</taxon>
        <taxon>Bacillati</taxon>
        <taxon>Cyanobacteriota</taxon>
        <taxon>Cyanophyceae</taxon>
        <taxon>Leptolyngbyales</taxon>
        <taxon>Leptolyngbyaceae</taxon>
        <taxon>Leptolyngbya group</taxon>
        <taxon>Leptolyngbya</taxon>
        <taxon>environmental samples</taxon>
    </lineage>
</organism>
<evidence type="ECO:0000256" key="3">
    <source>
        <dbReference type="PROSITE-ProRule" id="PRU00339"/>
    </source>
</evidence>
<reference evidence="5" key="1">
    <citation type="submission" date="2020-02" db="EMBL/GenBank/DDBJ databases">
        <authorList>
            <person name="Meier V. D."/>
        </authorList>
    </citation>
    <scope>NUCLEOTIDE SEQUENCE</scope>
    <source>
        <strain evidence="5">AVDCRST_MAG94</strain>
    </source>
</reference>
<gene>
    <name evidence="5" type="ORF">AVDCRST_MAG94-50</name>
</gene>
<feature type="repeat" description="TPR" evidence="3">
    <location>
        <begin position="162"/>
        <end position="195"/>
    </location>
</feature>
<sequence length="225" mass="24380">MKGLVVAGVLVNASLLLGAPAFATSAETYRQQGLSYREQERYPEAIAAFEQAVALEPTNLSGKVLLGWTQHKAKQNAVAAETLLQALQLNPFNVQTLNALGIVYLVEGRLTAAIAAHAWAATLQPTNEIPSYNLSLAFERVGQYNFAIATAKTAARLEPTNPHPFVALAIAHWGNGEQAQAQQAYRQALSVDPRYSDAAFLNYLDEAGFSQDQIERSKIVLATVR</sequence>
<evidence type="ECO:0000256" key="2">
    <source>
        <dbReference type="ARBA" id="ARBA00022803"/>
    </source>
</evidence>
<name>A0A6J4K5P9_9CYAN</name>
<dbReference type="SUPFAM" id="SSF48452">
    <property type="entry name" value="TPR-like"/>
    <property type="match status" value="1"/>
</dbReference>
<feature type="repeat" description="TPR" evidence="3">
    <location>
        <begin position="26"/>
        <end position="59"/>
    </location>
</feature>
<dbReference type="PROSITE" id="PS50293">
    <property type="entry name" value="TPR_REGION"/>
    <property type="match status" value="1"/>
</dbReference>